<dbReference type="InterPro" id="IPR004252">
    <property type="entry name" value="Probable_transposase_24"/>
</dbReference>
<evidence type="ECO:0000313" key="2">
    <source>
        <dbReference type="EMBL" id="SPD19159.1"/>
    </source>
</evidence>
<sequence length="238" mass="27503">MGNSLKNYRDSLKRKWFQPYGNATKEARANVPPGIGKDDWNYLVDWWTSKDYKEMCRINKKNRGENDIVHTSGSKSFQQRNEEEMALRSLTTQVNEGSLQMSEDQMFVEVFGPEHHGRVRGYGAGVTPTQLWDSSSSKIQKLEKRLQESEQKRLEDNAEANAKVGSLEEQVNQLKSSLEQRSDQMEQQANKMEQQARQMEEQASRVEALMAQMMSYMTPQAFSKKKRTPREAQSNSNH</sequence>
<dbReference type="AlphaFoldDB" id="A0A2N9I580"/>
<protein>
    <recommendedName>
        <fullName evidence="3">Transposase, Ptta/En/Spm, plant</fullName>
    </recommendedName>
</protein>
<dbReference type="PANTHER" id="PTHR33499">
    <property type="entry name" value="OS12G0282400 PROTEIN-RELATED"/>
    <property type="match status" value="1"/>
</dbReference>
<name>A0A2N9I580_FAGSY</name>
<dbReference type="PANTHER" id="PTHR33499:SF43">
    <property type="entry name" value="TRANSPOSASE, PTTA_EN_SPM, PLANT"/>
    <property type="match status" value="1"/>
</dbReference>
<accession>A0A2N9I580</accession>
<evidence type="ECO:0000256" key="1">
    <source>
        <dbReference type="SAM" id="MobiDB-lite"/>
    </source>
</evidence>
<feature type="region of interest" description="Disordered" evidence="1">
    <location>
        <begin position="175"/>
        <end position="204"/>
    </location>
</feature>
<evidence type="ECO:0008006" key="3">
    <source>
        <dbReference type="Google" id="ProtNLM"/>
    </source>
</evidence>
<feature type="region of interest" description="Disordered" evidence="1">
    <location>
        <begin position="217"/>
        <end position="238"/>
    </location>
</feature>
<dbReference type="EMBL" id="OIVN01004769">
    <property type="protein sequence ID" value="SPD19159.1"/>
    <property type="molecule type" value="Genomic_DNA"/>
</dbReference>
<organism evidence="2">
    <name type="scientific">Fagus sylvatica</name>
    <name type="common">Beechnut</name>
    <dbReference type="NCBI Taxonomy" id="28930"/>
    <lineage>
        <taxon>Eukaryota</taxon>
        <taxon>Viridiplantae</taxon>
        <taxon>Streptophyta</taxon>
        <taxon>Embryophyta</taxon>
        <taxon>Tracheophyta</taxon>
        <taxon>Spermatophyta</taxon>
        <taxon>Magnoliopsida</taxon>
        <taxon>eudicotyledons</taxon>
        <taxon>Gunneridae</taxon>
        <taxon>Pentapetalae</taxon>
        <taxon>rosids</taxon>
        <taxon>fabids</taxon>
        <taxon>Fagales</taxon>
        <taxon>Fagaceae</taxon>
        <taxon>Fagus</taxon>
    </lineage>
</organism>
<reference evidence="2" key="1">
    <citation type="submission" date="2018-02" db="EMBL/GenBank/DDBJ databases">
        <authorList>
            <person name="Cohen D.B."/>
            <person name="Kent A.D."/>
        </authorList>
    </citation>
    <scope>NUCLEOTIDE SEQUENCE</scope>
</reference>
<dbReference type="Pfam" id="PF03004">
    <property type="entry name" value="Transposase_24"/>
    <property type="match status" value="1"/>
</dbReference>
<gene>
    <name evidence="2" type="ORF">FSB_LOCUS47041</name>
</gene>
<proteinExistence type="predicted"/>